<protein>
    <submittedName>
        <fullName evidence="2">Uncharacterized protein</fullName>
    </submittedName>
</protein>
<dbReference type="Proteomes" id="UP000256805">
    <property type="component" value="Unassembled WGS sequence"/>
</dbReference>
<dbReference type="EMBL" id="OVTA01000039">
    <property type="protein sequence ID" value="SPS00197.1"/>
    <property type="molecule type" value="Genomic_DNA"/>
</dbReference>
<evidence type="ECO:0000313" key="2">
    <source>
        <dbReference type="EMBL" id="SPS00197.1"/>
    </source>
</evidence>
<feature type="region of interest" description="Disordered" evidence="1">
    <location>
        <begin position="194"/>
        <end position="213"/>
    </location>
</feature>
<name>A0A375J529_9BURK</name>
<organism evidence="2 3">
    <name type="scientific">Cupriavidus taiwanensis</name>
    <dbReference type="NCBI Taxonomy" id="164546"/>
    <lineage>
        <taxon>Bacteria</taxon>
        <taxon>Pseudomonadati</taxon>
        <taxon>Pseudomonadota</taxon>
        <taxon>Betaproteobacteria</taxon>
        <taxon>Burkholderiales</taxon>
        <taxon>Burkholderiaceae</taxon>
        <taxon>Cupriavidus</taxon>
    </lineage>
</organism>
<reference evidence="2 3" key="1">
    <citation type="submission" date="2018-01" db="EMBL/GenBank/DDBJ databases">
        <authorList>
            <person name="Gaut B.S."/>
            <person name="Morton B.R."/>
            <person name="Clegg M.T."/>
            <person name="Duvall M.R."/>
        </authorList>
    </citation>
    <scope>NUCLEOTIDE SEQUENCE [LARGE SCALE GENOMIC DNA]</scope>
    <source>
        <strain evidence="2">Cupriavidus taiwanensis cmp 52</strain>
    </source>
</reference>
<evidence type="ECO:0000256" key="1">
    <source>
        <dbReference type="SAM" id="MobiDB-lite"/>
    </source>
</evidence>
<dbReference type="AlphaFoldDB" id="A0A375J529"/>
<evidence type="ECO:0000313" key="3">
    <source>
        <dbReference type="Proteomes" id="UP000256805"/>
    </source>
</evidence>
<gene>
    <name evidence="2" type="ORF">CBM2634_B160083</name>
</gene>
<accession>A0A375J529</accession>
<proteinExistence type="predicted"/>
<sequence>MGEAGFIQGVGAQRPVRTRKLEGASQHARRSDIQKLPSVVDQRGIHDADPQPFAAIAHHGRRARLRGAQARQRFAHRCGLGSRSWGWAWSGQRCGCRCRLVVRWRRLWCRRACSVVAAAACGQQCDSRQQCCRRCQLSHWISPQDGGAVVAAPIARAPEVPRETASEDAGNSDRAKLEIQCAAVNQTDPKYAMKTAGAGHGYSGKPLNSLAPP</sequence>